<dbReference type="PANTHER" id="PTHR18964:SF149">
    <property type="entry name" value="BIFUNCTIONAL UDP-N-ACETYLGLUCOSAMINE 2-EPIMERASE_N-ACETYLMANNOSAMINE KINASE"/>
    <property type="match status" value="1"/>
</dbReference>
<comment type="similarity">
    <text evidence="1">Belongs to the ROK (NagC/XylR) family.</text>
</comment>
<dbReference type="InterPro" id="IPR043129">
    <property type="entry name" value="ATPase_NBD"/>
</dbReference>
<evidence type="ECO:0000313" key="4">
    <source>
        <dbReference type="Proteomes" id="UP000241158"/>
    </source>
</evidence>
<sequence>MAKSERKSPPENAPPIAHGAASLPSVVVDGYNLMLRDKDGFIGDKASKSAFQQKLDDWRKRLKKGGGDDPLGDIPTEDLSKKQIDALIKGKDKEASALVLGAVDDFAGELAKVLTRYLKDKSWKKTERVVVGGGLKDSAFGELAIARAMVLMKAEGLNIELVPIVHHPDEAGLIGAAHLMPSWMLQGHDSIIAVDIGGTNIRAGIVETRLKEEVDLSKAKVWKSELWRHADDAPKRSATLERLVDMIERLIAKARKSDLDPAPVIGIGCPGIIEPDGSIARGGQNLPGGNWESKHFNLPEALADAIPKIGDHSTFIIMHNDAVVQGLSQVPFMRDVAHWGVLTIGTGLGNAHFTNKAAQ</sequence>
<evidence type="ECO:0000313" key="3">
    <source>
        <dbReference type="EMBL" id="PSH57259.1"/>
    </source>
</evidence>
<evidence type="ECO:0000256" key="1">
    <source>
        <dbReference type="ARBA" id="ARBA00006479"/>
    </source>
</evidence>
<dbReference type="Gene3D" id="3.30.420.40">
    <property type="match status" value="1"/>
</dbReference>
<dbReference type="InterPro" id="IPR000600">
    <property type="entry name" value="ROK"/>
</dbReference>
<dbReference type="AlphaFoldDB" id="A0A2P7ASR0"/>
<keyword evidence="4" id="KW-1185">Reference proteome</keyword>
<dbReference type="OrthoDB" id="7903685at2"/>
<keyword evidence="3" id="KW-0418">Kinase</keyword>
<gene>
    <name evidence="3" type="ORF">CU100_16610</name>
</gene>
<proteinExistence type="inferred from homology"/>
<dbReference type="EMBL" id="PGGN01000003">
    <property type="protein sequence ID" value="PSH57259.1"/>
    <property type="molecule type" value="Genomic_DNA"/>
</dbReference>
<reference evidence="4" key="1">
    <citation type="submission" date="2017-11" db="EMBL/GenBank/DDBJ databases">
        <authorList>
            <person name="Kuznetsova I."/>
            <person name="Sazanova A."/>
            <person name="Chirak E."/>
            <person name="Safronova V."/>
            <person name="Willems A."/>
        </authorList>
    </citation>
    <scope>NUCLEOTIDE SEQUENCE [LARGE SCALE GENOMIC DNA]</scope>
    <source>
        <strain evidence="4">PEPV15</strain>
    </source>
</reference>
<dbReference type="SUPFAM" id="SSF53067">
    <property type="entry name" value="Actin-like ATPase domain"/>
    <property type="match status" value="1"/>
</dbReference>
<dbReference type="CDD" id="cd23763">
    <property type="entry name" value="ASKHA_ATPase_ROK"/>
    <property type="match status" value="1"/>
</dbReference>
<dbReference type="PANTHER" id="PTHR18964">
    <property type="entry name" value="ROK (REPRESSOR, ORF, KINASE) FAMILY"/>
    <property type="match status" value="1"/>
</dbReference>
<evidence type="ECO:0000256" key="2">
    <source>
        <dbReference type="SAM" id="MobiDB-lite"/>
    </source>
</evidence>
<protein>
    <submittedName>
        <fullName evidence="3">Glucokinase</fullName>
    </submittedName>
</protein>
<comment type="caution">
    <text evidence="3">The sequence shown here is derived from an EMBL/GenBank/DDBJ whole genome shotgun (WGS) entry which is preliminary data.</text>
</comment>
<dbReference type="Proteomes" id="UP000241158">
    <property type="component" value="Unassembled WGS sequence"/>
</dbReference>
<keyword evidence="3" id="KW-0808">Transferase</keyword>
<name>A0A2P7ASR0_9HYPH</name>
<dbReference type="GO" id="GO:0016301">
    <property type="term" value="F:kinase activity"/>
    <property type="evidence" value="ECO:0007669"/>
    <property type="project" value="UniProtKB-KW"/>
</dbReference>
<accession>A0A2P7ASR0</accession>
<dbReference type="RefSeq" id="WP_106717684.1">
    <property type="nucleotide sequence ID" value="NZ_JACHXT010000003.1"/>
</dbReference>
<organism evidence="3 4">
    <name type="scientific">Phyllobacterium endophyticum</name>
    <dbReference type="NCBI Taxonomy" id="1149773"/>
    <lineage>
        <taxon>Bacteria</taxon>
        <taxon>Pseudomonadati</taxon>
        <taxon>Pseudomonadota</taxon>
        <taxon>Alphaproteobacteria</taxon>
        <taxon>Hyphomicrobiales</taxon>
        <taxon>Phyllobacteriaceae</taxon>
        <taxon>Phyllobacterium</taxon>
    </lineage>
</organism>
<feature type="region of interest" description="Disordered" evidence="2">
    <location>
        <begin position="1"/>
        <end position="20"/>
    </location>
</feature>